<reference evidence="3 4" key="1">
    <citation type="submission" date="2024-11" db="EMBL/GenBank/DDBJ databases">
        <title>Chromosome-level genome assembly of the freshwater bivalve Anodonta woodiana.</title>
        <authorList>
            <person name="Chen X."/>
        </authorList>
    </citation>
    <scope>NUCLEOTIDE SEQUENCE [LARGE SCALE GENOMIC DNA]</scope>
    <source>
        <strain evidence="3">MN2024</strain>
        <tissue evidence="3">Gills</tissue>
    </source>
</reference>
<dbReference type="PROSITE" id="PS00022">
    <property type="entry name" value="EGF_1"/>
    <property type="match status" value="2"/>
</dbReference>
<evidence type="ECO:0000313" key="3">
    <source>
        <dbReference type="EMBL" id="KAL3873741.1"/>
    </source>
</evidence>
<protein>
    <recommendedName>
        <fullName evidence="2">EGF-like domain-containing protein</fullName>
    </recommendedName>
</protein>
<feature type="disulfide bond" evidence="1">
    <location>
        <begin position="194"/>
        <end position="203"/>
    </location>
</feature>
<dbReference type="Gene3D" id="2.10.25.10">
    <property type="entry name" value="Laminin"/>
    <property type="match status" value="1"/>
</dbReference>
<feature type="non-terminal residue" evidence="3">
    <location>
        <position position="718"/>
    </location>
</feature>
<sequence>MDTLRSLTDVTHHTMRKHVMNQVVMQIPAQTMGFVQQVVNAIVALDMRGLQIVIRARFVEPTFGDGSTITCYNGKPCQFVVYVAGGSNPEVGVQHVSDDLKTLVKVSTPVEVHYVPGMQKVLESVITIDAPPNETFLGHQHVCLDVSESGAHEHGFSSRCFGILYLVDHPCLSSPCKNSGKCLDKHNSTFECICGKEYTGQLCENVIPDEIKDSGPSFTDTFIPKEVVCVSNKPCVIPFAISGQYPDPYGPTVGFGFVSPTIQKNDMNTPRKANSTNATYTSEVSFTPKLPGNQKVCLQTLNKDRVNIEEICFDVDVRPDSSSFYGDKNKPHFIAPSITQNSTIVCKTGVTCHMMFKVSSGKSNENNCPTMNLVEGLEKDFHIFSYCEPCIDGTTAVGNCLMDLAFNPLPSYLGQNHRICLEAQLLWKKVTGEKLCFNMEVESATVPLNGPCSNLHCENDGFCDAGNANGEPVCHCPNSYSGKTCGEDGSISITNNTNRPAAGNFALPEEIICFYNESCFVPIQILGQPPNIPFVEPGHLPPTIDVEHLVVNSTKPTGTTFEGYLKIKPTGNGTQRVCIQSKDNRISSHVSEENCFNVQVTGESSKPPVDMSRPHYIDPTLPDGSAVMCKAESECHFVMFTSKKASSCPRVTEVSDYTDGLHIFPPASKLGYECVTDISYIPRKDMEGQQKKICLQTSLPGLKGEIRCYNVTSRANAN</sequence>
<keyword evidence="1" id="KW-0245">EGF-like domain</keyword>
<dbReference type="EMBL" id="JBJQND010000006">
    <property type="protein sequence ID" value="KAL3873741.1"/>
    <property type="molecule type" value="Genomic_DNA"/>
</dbReference>
<dbReference type="Pfam" id="PF00008">
    <property type="entry name" value="EGF"/>
    <property type="match status" value="1"/>
</dbReference>
<dbReference type="SUPFAM" id="SSF57196">
    <property type="entry name" value="EGF/Laminin"/>
    <property type="match status" value="2"/>
</dbReference>
<feature type="domain" description="EGF-like" evidence="2">
    <location>
        <begin position="167"/>
        <end position="204"/>
    </location>
</feature>
<feature type="domain" description="EGF-like" evidence="2">
    <location>
        <begin position="448"/>
        <end position="486"/>
    </location>
</feature>
<evidence type="ECO:0000259" key="2">
    <source>
        <dbReference type="PROSITE" id="PS50026"/>
    </source>
</evidence>
<dbReference type="PROSITE" id="PS50026">
    <property type="entry name" value="EGF_3"/>
    <property type="match status" value="2"/>
</dbReference>
<keyword evidence="4" id="KW-1185">Reference proteome</keyword>
<dbReference type="Proteomes" id="UP001634394">
    <property type="component" value="Unassembled WGS sequence"/>
</dbReference>
<gene>
    <name evidence="3" type="ORF">ACJMK2_036830</name>
</gene>
<dbReference type="InterPro" id="IPR000742">
    <property type="entry name" value="EGF"/>
</dbReference>
<dbReference type="AlphaFoldDB" id="A0ABD3WID6"/>
<accession>A0ABD3WID6</accession>
<evidence type="ECO:0000256" key="1">
    <source>
        <dbReference type="PROSITE-ProRule" id="PRU00076"/>
    </source>
</evidence>
<comment type="caution">
    <text evidence="3">The sequence shown here is derived from an EMBL/GenBank/DDBJ whole genome shotgun (WGS) entry which is preliminary data.</text>
</comment>
<keyword evidence="1" id="KW-1015">Disulfide bond</keyword>
<name>A0ABD3WID6_SINWO</name>
<comment type="caution">
    <text evidence="1">Lacks conserved residue(s) required for the propagation of feature annotation.</text>
</comment>
<dbReference type="SMART" id="SM00181">
    <property type="entry name" value="EGF"/>
    <property type="match status" value="2"/>
</dbReference>
<proteinExistence type="predicted"/>
<evidence type="ECO:0000313" key="4">
    <source>
        <dbReference type="Proteomes" id="UP001634394"/>
    </source>
</evidence>
<feature type="disulfide bond" evidence="1">
    <location>
        <begin position="476"/>
        <end position="485"/>
    </location>
</feature>
<feature type="disulfide bond" evidence="1">
    <location>
        <begin position="457"/>
        <end position="474"/>
    </location>
</feature>
<organism evidence="3 4">
    <name type="scientific">Sinanodonta woodiana</name>
    <name type="common">Chinese pond mussel</name>
    <name type="synonym">Anodonta woodiana</name>
    <dbReference type="NCBI Taxonomy" id="1069815"/>
    <lineage>
        <taxon>Eukaryota</taxon>
        <taxon>Metazoa</taxon>
        <taxon>Spiralia</taxon>
        <taxon>Lophotrochozoa</taxon>
        <taxon>Mollusca</taxon>
        <taxon>Bivalvia</taxon>
        <taxon>Autobranchia</taxon>
        <taxon>Heteroconchia</taxon>
        <taxon>Palaeoheterodonta</taxon>
        <taxon>Unionida</taxon>
        <taxon>Unionoidea</taxon>
        <taxon>Unionidae</taxon>
        <taxon>Unioninae</taxon>
        <taxon>Sinanodonta</taxon>
    </lineage>
</organism>
<dbReference type="CDD" id="cd00054">
    <property type="entry name" value="EGF_CA"/>
    <property type="match status" value="1"/>
</dbReference>